<gene>
    <name evidence="4" type="ORF">GMBLW1_16640</name>
</gene>
<dbReference type="Pfam" id="PF00963">
    <property type="entry name" value="Cohesin"/>
    <property type="match status" value="1"/>
</dbReference>
<dbReference type="Pfam" id="PF13517">
    <property type="entry name" value="FG-GAP_3"/>
    <property type="match status" value="1"/>
</dbReference>
<dbReference type="InterPro" id="IPR032812">
    <property type="entry name" value="SbsA_Ig"/>
</dbReference>
<accession>A0A6C2YLI8</accession>
<sequence length="2302" mass="237553">MANNRSLLRLESLEDRTTPAKIQLSIPKTLTALQGETVTVPLNLAVQDGNTNIAGGLYVMTWDPERFTVSNVRLGPATPTTSGFTLSGNPENAQGRLVVSFFTQNPNGYPVNAGNLGATILADFQVKPTALVGAAKIDLEAFSGDSVTQVGDALGNDLELSPAPTNDNGDPNDGVITISEAPRSATLAIDRTFAGNPGQSLTVPVNLRINSPGGEDVATADLALSFDASRLQATAIRIGTAIPGFTVIPAIDNTNGTIRASAIPTNGVPLRIDPNLTKSLFEIDFAIRSNAVAGVVVLDLESKLVNTPTQITTATQVIPWNPAITDAATDAGDGRLTVTAGPSIVRIVPVTPDPRNVAVTSIDVELDQAATITTFTAADLGLKRGSTAVDLSGVTVTLVSGTTYRINGLQSITASEGIYTLTVNMAAVENGAGQLGVGSATEIWEMDVTGPTVVSVGPVSPNPRNVSVSSIRVVTSEGLQSGSLTLSDFTLTRDGQVVSMSGASLSTVNATTYDLLGLGSLTSESGLYRLELPGIEIVDVSGNMGSGVGSTEWTMDVVGPTIVSISEVTPDPRNSGVSSVDVTLSEAIVGSSFTVADVVVRRDGTGLDLSGVSVTHVSPTLVRIGGLAAITASEGDYTLEVSAVGITDLLGNAGTGQKAETWRVDRTAPQVVSVGPVTPDPRNTPVGTIRIGFSEAIDLGSLSLADLELARNDVPIAWGAASLTTIDAKTVELTGLAALTANDGDYRLRVRMDDIRDLAGNAGSGPVDESWRMDATGPNLVAIVPVSPDPRNTAVDSIDIDWNEPIQLSSLTAADLSLKRNGVSVSLPTLSVTTVSGNRVRVSGLSSVTAAEGTYTLSVAGVGVLDALGNLGTGSATEIWEMDVTGPTVVSVGPVSPNPRNVSVSSIRVVTSEGLQSGSLTLSDFTLTRDGQVVSMSGASLSTVNATTYDLLGLGSLTSESGLYRLELPGIGIVDVSGNVGSGVGSTEWTMDVVGPTIVSISEVTPDPRNSGVSSVDVTLSEAIVGSSFTVADVVVRRDGTGLDLSGVSVTHVSPTLVRISGLATITASGGAYSLQIQASGITDLAGNAGTGTAIESWTTDTQGPSITTLETVTPDPRNSPVSQLEWEWSEAILPASLTVADLSLTRDGVGISLAGANLVPVSATRFRIENLAGLTASSGTYTLTVTASGVQDLVGNAGIGSRSETWVMDATAPTVVQFGPVSPDPRNTAVSSIDVEFSEPIDLTSFQSSAVTLLRNGNAIATTAVSLQSLGGARYRITGLAALTQTDGTYAITLGLAGIRDSIGNLASGSVSESWIMDSVTPVILSIGAVTPNPRASAVASLDVTFSRAIVASSFTLANLQLTRDNQPISLSGVTIQAISGTVFRIQGLSPLTQATGAYRLTVTGAGIVDAVGNAATNSLSRDWQTDADRPTLVQWLPIVPNPRNQPLQSVELEWNEPIALPSVAAFQLQRNGVTVPLIGVTVEAVNATRLRLLGLEALTQTTGDYRLRLDLASISDLVGNVGIGTSEITWTMDVTAPSVQSFGPVSPDPRNTAVDRVIVQFNEPILASSFTLADVSLERDGVVQSNAGIILVAESATRYRIDGLTTRTNLSGTYSLRIDATGITDLAGNPGQGSAVESWTLDATPPTLESLTVAPIPTPGFPTSEITIARVTFSEPIQTASFSLDQVRLFRDGQPVALTGVITRPLGDFSFEIDGLGPITRTQGLYELRVLGNVRDTVGNLGSGQLTQTVFIDEAPRVLSVDPITQSPTRGEFAEFRVRFSEPMLNVTAQSFFATRIDGIFFQGTPPIVVDVVPTELPTEYRVRVQFLEPTNAVVVVDVTPSFGSIPTDLAGNPLQTTFLGSQGVQFDRLRPEGRIDRIPGSVDPIVASTERFQVRFTEPVTGVGVEDFLISGLPGAQILAVEGSGLSYILTVGNFPSSGGLMQVELRPDGAFDDAGNPNLVALGGFVVATVAPGTSPPPTTRPQGYAVGQGEGGLPRAMLFGPDGSTRLDLVPFDPAFRGGVRVASGDFNGDSVDDLVVGTGPGTATLVRIYDGKTGAILFELAPFEAAFTGGIFVAAGDLTGDGLADLVISPDEGGGPRCRIFSGAGFSQLADFFGIEDPSFRGGVRPSLGDVNGDGAADLVISAGFGGGPRVALFDGKSLQKIVPDFFLFEPALRNGAYVAAGDLDADGFADLIGGGGPGGGPRIYALSGRDLAAGNPNAGQRANFFGGDINNRGGARVGARDVNGDGHAEILVGTGVNAGSRITIYDGRQTPADGTPGTLRDTVLFENAPGGIFVG</sequence>
<protein>
    <submittedName>
        <fullName evidence="4">Uncharacterized protein</fullName>
    </submittedName>
</protein>
<dbReference type="GO" id="GO:0000272">
    <property type="term" value="P:polysaccharide catabolic process"/>
    <property type="evidence" value="ECO:0007669"/>
    <property type="project" value="InterPro"/>
</dbReference>
<dbReference type="EMBL" id="LR586016">
    <property type="protein sequence ID" value="VIP02296.1"/>
    <property type="molecule type" value="Genomic_DNA"/>
</dbReference>
<dbReference type="Proteomes" id="UP000464378">
    <property type="component" value="Chromosome"/>
</dbReference>
<feature type="domain" description="SbsA Ig-like" evidence="3">
    <location>
        <begin position="665"/>
        <end position="766"/>
    </location>
</feature>
<evidence type="ECO:0000259" key="2">
    <source>
        <dbReference type="Pfam" id="PF00963"/>
    </source>
</evidence>
<feature type="domain" description="SbsA Ig-like" evidence="3">
    <location>
        <begin position="1210"/>
        <end position="1309"/>
    </location>
</feature>
<dbReference type="GO" id="GO:0016787">
    <property type="term" value="F:hydrolase activity"/>
    <property type="evidence" value="ECO:0007669"/>
    <property type="project" value="UniProtKB-KW"/>
</dbReference>
<proteinExistence type="predicted"/>
<dbReference type="InterPro" id="IPR013517">
    <property type="entry name" value="FG-GAP"/>
</dbReference>
<keyword evidence="4" id="KW-0378">Hydrolase</keyword>
<dbReference type="InParanoid" id="A0A6C2YLI8"/>
<keyword evidence="1" id="KW-0732">Signal</keyword>
<keyword evidence="5" id="KW-1185">Reference proteome</keyword>
<evidence type="ECO:0000256" key="1">
    <source>
        <dbReference type="ARBA" id="ARBA00022729"/>
    </source>
</evidence>
<evidence type="ECO:0000313" key="4">
    <source>
        <dbReference type="EMBL" id="VIP02296.1"/>
    </source>
</evidence>
<reference evidence="4" key="1">
    <citation type="submission" date="2019-04" db="EMBL/GenBank/DDBJ databases">
        <authorList>
            <consortium name="Science for Life Laboratories"/>
        </authorList>
    </citation>
    <scope>NUCLEOTIDE SEQUENCE</scope>
    <source>
        <strain evidence="4">MBLW1</strain>
    </source>
</reference>
<dbReference type="RefSeq" id="WP_162657486.1">
    <property type="nucleotide sequence ID" value="NZ_LR593887.1"/>
</dbReference>
<dbReference type="InterPro" id="IPR002102">
    <property type="entry name" value="Cohesin_dom"/>
</dbReference>
<dbReference type="Pfam" id="PF13205">
    <property type="entry name" value="Big_5"/>
    <property type="match status" value="2"/>
</dbReference>
<dbReference type="Gene3D" id="2.130.10.130">
    <property type="entry name" value="Integrin alpha, N-terminal"/>
    <property type="match status" value="2"/>
</dbReference>
<dbReference type="SUPFAM" id="SSF69318">
    <property type="entry name" value="Integrin alpha N-terminal domain"/>
    <property type="match status" value="1"/>
</dbReference>
<dbReference type="InterPro" id="IPR028994">
    <property type="entry name" value="Integrin_alpha_N"/>
</dbReference>
<dbReference type="InterPro" id="IPR008965">
    <property type="entry name" value="CBM2/CBM3_carb-bd_dom_sf"/>
</dbReference>
<evidence type="ECO:0000259" key="3">
    <source>
        <dbReference type="Pfam" id="PF13205"/>
    </source>
</evidence>
<dbReference type="GO" id="GO:0030246">
    <property type="term" value="F:carbohydrate binding"/>
    <property type="evidence" value="ECO:0007669"/>
    <property type="project" value="InterPro"/>
</dbReference>
<dbReference type="EMBL" id="LR593887">
    <property type="protein sequence ID" value="VTS00974.1"/>
    <property type="molecule type" value="Genomic_DNA"/>
</dbReference>
<dbReference type="SUPFAM" id="SSF49384">
    <property type="entry name" value="Carbohydrate-binding domain"/>
    <property type="match status" value="2"/>
</dbReference>
<dbReference type="KEGG" id="tim:GMBLW1_16640"/>
<feature type="domain" description="Cohesin" evidence="2">
    <location>
        <begin position="187"/>
        <end position="316"/>
    </location>
</feature>
<evidence type="ECO:0000313" key="5">
    <source>
        <dbReference type="Proteomes" id="UP000464378"/>
    </source>
</evidence>
<organism evidence="4">
    <name type="scientific">Tuwongella immobilis</name>
    <dbReference type="NCBI Taxonomy" id="692036"/>
    <lineage>
        <taxon>Bacteria</taxon>
        <taxon>Pseudomonadati</taxon>
        <taxon>Planctomycetota</taxon>
        <taxon>Planctomycetia</taxon>
        <taxon>Gemmatales</taxon>
        <taxon>Gemmataceae</taxon>
        <taxon>Tuwongella</taxon>
    </lineage>
</organism>
<dbReference type="Gene3D" id="2.60.40.680">
    <property type="match status" value="2"/>
</dbReference>
<name>A0A6C2YLI8_9BACT</name>